<feature type="chain" id="PRO_5015108275" evidence="2">
    <location>
        <begin position="24"/>
        <end position="174"/>
    </location>
</feature>
<keyword evidence="4" id="KW-1185">Reference proteome</keyword>
<reference evidence="4" key="1">
    <citation type="submission" date="2016-06" db="EMBL/GenBank/DDBJ databases">
        <title>Parallel loss of symbiosis genes in relatives of nitrogen-fixing non-legume Parasponia.</title>
        <authorList>
            <person name="Van Velzen R."/>
            <person name="Holmer R."/>
            <person name="Bu F."/>
            <person name="Rutten L."/>
            <person name="Van Zeijl A."/>
            <person name="Liu W."/>
            <person name="Santuari L."/>
            <person name="Cao Q."/>
            <person name="Sharma T."/>
            <person name="Shen D."/>
            <person name="Roswanjaya Y."/>
            <person name="Wardhani T."/>
            <person name="Kalhor M.S."/>
            <person name="Jansen J."/>
            <person name="Van den Hoogen J."/>
            <person name="Gungor B."/>
            <person name="Hartog M."/>
            <person name="Hontelez J."/>
            <person name="Verver J."/>
            <person name="Yang W.-C."/>
            <person name="Schijlen E."/>
            <person name="Repin R."/>
            <person name="Schilthuizen M."/>
            <person name="Schranz E."/>
            <person name="Heidstra R."/>
            <person name="Miyata K."/>
            <person name="Fedorova E."/>
            <person name="Kohlen W."/>
            <person name="Bisseling T."/>
            <person name="Smit S."/>
            <person name="Geurts R."/>
        </authorList>
    </citation>
    <scope>NUCLEOTIDE SEQUENCE [LARGE SCALE GENOMIC DNA]</scope>
    <source>
        <strain evidence="4">cv. WU1-14</strain>
    </source>
</reference>
<accession>A0A2P5BMA7</accession>
<evidence type="ECO:0000256" key="2">
    <source>
        <dbReference type="SAM" id="SignalP"/>
    </source>
</evidence>
<gene>
    <name evidence="3" type="ORF">PanWU01x14_225720</name>
</gene>
<dbReference type="Proteomes" id="UP000237105">
    <property type="component" value="Unassembled WGS sequence"/>
</dbReference>
<dbReference type="AlphaFoldDB" id="A0A2P5BMA7"/>
<feature type="region of interest" description="Disordered" evidence="1">
    <location>
        <begin position="34"/>
        <end position="57"/>
    </location>
</feature>
<feature type="compositionally biased region" description="Pro residues" evidence="1">
    <location>
        <begin position="43"/>
        <end position="57"/>
    </location>
</feature>
<name>A0A2P5BMA7_PARAD</name>
<proteinExistence type="predicted"/>
<feature type="compositionally biased region" description="Basic residues" evidence="1">
    <location>
        <begin position="77"/>
        <end position="97"/>
    </location>
</feature>
<evidence type="ECO:0000313" key="3">
    <source>
        <dbReference type="EMBL" id="PON49935.1"/>
    </source>
</evidence>
<feature type="region of interest" description="Disordered" evidence="1">
    <location>
        <begin position="77"/>
        <end position="174"/>
    </location>
</feature>
<sequence>MITCLAPAHLLTNICWLVALLLPNQETTILQKPPTESTFLPHNRPPPFPQTPNPPNLPQSLLQIRTRFLPLVRVPPRGRRLIRHRGRGMLHQKRHRSGQPPPSPHGEAPRLQLHRRRGLPLRGPLAQPPPHRGRRDLLLRPPQPLPRDPKRRDRTITPQNLAKLSGGVLPYGCA</sequence>
<comment type="caution">
    <text evidence="3">The sequence shown here is derived from an EMBL/GenBank/DDBJ whole genome shotgun (WGS) entry which is preliminary data.</text>
</comment>
<organism evidence="3 4">
    <name type="scientific">Parasponia andersonii</name>
    <name type="common">Sponia andersonii</name>
    <dbReference type="NCBI Taxonomy" id="3476"/>
    <lineage>
        <taxon>Eukaryota</taxon>
        <taxon>Viridiplantae</taxon>
        <taxon>Streptophyta</taxon>
        <taxon>Embryophyta</taxon>
        <taxon>Tracheophyta</taxon>
        <taxon>Spermatophyta</taxon>
        <taxon>Magnoliopsida</taxon>
        <taxon>eudicotyledons</taxon>
        <taxon>Gunneridae</taxon>
        <taxon>Pentapetalae</taxon>
        <taxon>rosids</taxon>
        <taxon>fabids</taxon>
        <taxon>Rosales</taxon>
        <taxon>Cannabaceae</taxon>
        <taxon>Parasponia</taxon>
    </lineage>
</organism>
<dbReference type="EMBL" id="JXTB01000251">
    <property type="protein sequence ID" value="PON49935.1"/>
    <property type="molecule type" value="Genomic_DNA"/>
</dbReference>
<evidence type="ECO:0000313" key="4">
    <source>
        <dbReference type="Proteomes" id="UP000237105"/>
    </source>
</evidence>
<keyword evidence="2" id="KW-0732">Signal</keyword>
<feature type="signal peptide" evidence="2">
    <location>
        <begin position="1"/>
        <end position="23"/>
    </location>
</feature>
<protein>
    <submittedName>
        <fullName evidence="3">Uncharacterized protein</fullName>
    </submittedName>
</protein>
<evidence type="ECO:0000256" key="1">
    <source>
        <dbReference type="SAM" id="MobiDB-lite"/>
    </source>
</evidence>